<dbReference type="Gene3D" id="1.20.1280.50">
    <property type="match status" value="1"/>
</dbReference>
<feature type="compositionally biased region" description="Polar residues" evidence="1">
    <location>
        <begin position="424"/>
        <end position="436"/>
    </location>
</feature>
<evidence type="ECO:0000256" key="1">
    <source>
        <dbReference type="SAM" id="MobiDB-lite"/>
    </source>
</evidence>
<sequence length="445" mass="50153">MAVSLPDDLLPEILVRVKDGAALFRCAMTCKQWRRLVADPCFLRRCWSEDAIDSSCSFVGFFTKGNRHGERDSGPFRGPEPYFVPASPSPLGLRPRALSSFVTPLRAGLFDRAKPLVSRHGLVLVRLEVEAQDMPGYPDKSIFQLAVCNLLVGTCDLLPPLQVNPVFYDHNSNGYSILTSIDCCSKDEPSPPVLPNYSSFFKVVIVSYSCSDLNYRLSEFSSNKESWSMPTNYFNNNAQLEHYGSFSDAIVCRGMLHWIFHDCGEQWLHIINLNVRTGHIYLTKLPFTVNFRPTSHPCLTLGVNGMLSLLWMQKDGSQLEIGEWREVHDNMSGNSECLGTRTIELRQPRKENEGIELCVLREKCGTLLMKNDLNCVYTSDLDTGMMEELVGWPSTRSMCHWDSMPVEIDWLTIFVSRLARDSTDPLSSPSVETSSTRKSKAHDGI</sequence>
<evidence type="ECO:0000313" key="2">
    <source>
        <dbReference type="EnsemblPlants" id="EMT10983"/>
    </source>
</evidence>
<dbReference type="PANTHER" id="PTHR35828:SF21">
    <property type="entry name" value="F-BOX DOMAIN-CONTAINING PROTEIN"/>
    <property type="match status" value="1"/>
</dbReference>
<name>M8C779_AEGTA</name>
<reference evidence="2" key="1">
    <citation type="submission" date="2015-06" db="UniProtKB">
        <authorList>
            <consortium name="EnsemblPlants"/>
        </authorList>
    </citation>
    <scope>IDENTIFICATION</scope>
</reference>
<dbReference type="PANTHER" id="PTHR35828">
    <property type="entry name" value="OS08G0203800 PROTEIN-RELATED"/>
    <property type="match status" value="1"/>
</dbReference>
<dbReference type="SUPFAM" id="SSF81383">
    <property type="entry name" value="F-box domain"/>
    <property type="match status" value="1"/>
</dbReference>
<dbReference type="EnsemblPlants" id="EMT10983">
    <property type="protein sequence ID" value="EMT10983"/>
    <property type="gene ID" value="F775_18847"/>
</dbReference>
<proteinExistence type="predicted"/>
<dbReference type="Pfam" id="PF12937">
    <property type="entry name" value="F-box-like"/>
    <property type="match status" value="1"/>
</dbReference>
<organism evidence="2">
    <name type="scientific">Aegilops tauschii</name>
    <name type="common">Tausch's goatgrass</name>
    <name type="synonym">Aegilops squarrosa</name>
    <dbReference type="NCBI Taxonomy" id="37682"/>
    <lineage>
        <taxon>Eukaryota</taxon>
        <taxon>Viridiplantae</taxon>
        <taxon>Streptophyta</taxon>
        <taxon>Embryophyta</taxon>
        <taxon>Tracheophyta</taxon>
        <taxon>Spermatophyta</taxon>
        <taxon>Magnoliopsida</taxon>
        <taxon>Liliopsida</taxon>
        <taxon>Poales</taxon>
        <taxon>Poaceae</taxon>
        <taxon>BOP clade</taxon>
        <taxon>Pooideae</taxon>
        <taxon>Triticodae</taxon>
        <taxon>Triticeae</taxon>
        <taxon>Triticinae</taxon>
        <taxon>Aegilops</taxon>
    </lineage>
</organism>
<dbReference type="SMART" id="SM00256">
    <property type="entry name" value="FBOX"/>
    <property type="match status" value="1"/>
</dbReference>
<protein>
    <submittedName>
        <fullName evidence="2">Uncharacterized protein</fullName>
    </submittedName>
</protein>
<feature type="region of interest" description="Disordered" evidence="1">
    <location>
        <begin position="422"/>
        <end position="445"/>
    </location>
</feature>
<dbReference type="InterPro" id="IPR001810">
    <property type="entry name" value="F-box_dom"/>
</dbReference>
<accession>M8C779</accession>
<dbReference type="AlphaFoldDB" id="M8C779"/>
<dbReference type="InterPro" id="IPR036047">
    <property type="entry name" value="F-box-like_dom_sf"/>
</dbReference>